<feature type="region of interest" description="Disordered" evidence="1">
    <location>
        <begin position="1215"/>
        <end position="1246"/>
    </location>
</feature>
<dbReference type="OrthoDB" id="8197317at2759"/>
<feature type="compositionally biased region" description="Basic residues" evidence="1">
    <location>
        <begin position="34"/>
        <end position="48"/>
    </location>
</feature>
<sequence length="1853" mass="204275">MSRQDQLNGIEEGEILESVESTQCKEINSNALKVPRRKKKGARSKKLKDHLPVVKHFNKSDRIQKPRLMSKRRSDESDRDRDKYGSLSKMEEFRKCVFPPRERRSRKVRQERRAERSSRTMSQEKENSKHSSDSHHHHHNREKRRHSHSRKKGGKRNRSRNGTSDEEEEEGEEGESSDDSQRKSWKRRHRSSESIDQLTASRHRSRSCDRHLHKWKKRSTETTRLALVTDDSRLKDNVLMRKLLQSEQSSLASGHIKQQQPDYNNSDLSCEVGSISTVSSPDYTFLPRSPVAVESIELLSPVAGESKPVENSDDSEIEVIIPHKSPPPLIELRSDSDEEEQQLVVETEEAVAGRKDDEDLDDLQLRLVALRSAVLKKHQERVERFELKKQQQKDDPPTKGDEQNEDAGSYHPSNRTSPMSPSSSYNFSPTQECHTEQDIDIDDPDENNEPPIVENFENYEGSNNACFPNNYTVLPPQPLPPGVDVSNLPPEFSHSVFCTAPPPPPPPHPHPSHEVDFGFHPAYYNHPPLVHAAFVPPGAPPQPVPPPPHVRPQFVSNEQRMRGPHFVPNETHMRPSFVPVGAPTNEAMPPQMAANFVPIHPPNATVGGGANPPRPMGSSFVPAHTSHELHSMGSSFVPAPTSSQPVPCMVPPNQPIPPCMVHQSSFVPTGVSQPHVATTALPSTEAFVSRTVENCSSFVPVSSVNYQNSSSGNRQLELCLPSENKTLAKTIIYSSNSCRQLEPCVLTTANQDNSSVIDVTSRKTNSRQLEQCFPSGHQEYIPTSANQISDCSIARTIYSTSRQLEPCEPSSASTSQVGRLVMYVPSTQHPRVVRQVEFCEDSKTSVEKDDRGFLESSFRKQCSDETRVDRVVVESNVSGVEESEAEEDDVDDENEELLRAKLLTALSRKKQFSEKMQIDTGDESSRSSSKERMFAKSIVEKNIESEEQMRVEMNCNESNVDDKVVNGEWNSRSRPTSVGKRSTSANLVEFIDESCARSTTSNPEVIDENCSRIITTTGETIHKIRASEFRNVSDVLDLIDEDNSSSTRPVSLATTKSTANKLLAGRKLTTKNIVPPQNRIVSNAKVNKPMFLNSMVPSRAAKKSTTTVARQSKPAQKETTKFIIRLGQDSEEESNCEEEEHGKAWRRKVILAAEEEKESPATVATPAPAPILEKRIDELLQAVRRQHEPSNVAISKAGNSKTSRLSPAALGGLKKSVPMRVGSPKSTVSKPASTSTPAAVKHLPKSAQEEYRRLKQAMIEKEKQNRLEAARNRLLLLKSRQKVAATSCTTPPATATSGATNPSPATESVSTRAIGEDKRCQSVTTGGEKRQSETTSAISGEKRQRVTTRVIDDEKSNQSVTKSGEKRCQSVTTSSMDEEKRCQSVTTSSVSEEKRCESVTTGAVSGEERCQSETTSAVSGEKRSQSVTISSVGEEKRCQNSKPSSPNVGKISISVIGGERLVQIAEPSEKSYESTLNSTAIVEKSCTLSSAVVGKSCSTAQSSVLGVEKSCRSVTSCPSVTEKSCSTSSAVEGDKSCEDSATTEISGETNSPSVAGESSPNGDSAVIEGEKSCSAVQSSMEGEKSGSSESDTVIVVEAAILAEAEQKLIAERYTTVDKLAELSVEAMSVVACRGRVSRLQQLLAAECAQLSRAVARTRARVRIARQAQAVCNQLQRKCIELGGGGGLHYSLPTAGEELLKARSESAMMRAHEALKEERRLQNENHHVTLNQDGGNRCRSDDDDDLNSPAVLEKDESRKEVGGEERQVMNEREEKMQLVEEGEEEKMHVDQDAPANSKKPIAYKCLPDYVSPLNYLQNSANASSARVESSLSIFCPYDLMGTCRDESCPYQHSV</sequence>
<feature type="compositionally biased region" description="Polar residues" evidence="1">
    <location>
        <begin position="1224"/>
        <end position="1237"/>
    </location>
</feature>
<feature type="region of interest" description="Disordered" evidence="1">
    <location>
        <begin position="30"/>
        <end position="217"/>
    </location>
</feature>
<dbReference type="Pfam" id="PF10650">
    <property type="entry name" value="zf-C3H1"/>
    <property type="match status" value="1"/>
</dbReference>
<evidence type="ECO:0000256" key="1">
    <source>
        <dbReference type="SAM" id="MobiDB-lite"/>
    </source>
</evidence>
<dbReference type="STRING" id="195883.A0A482WNB3"/>
<feature type="compositionally biased region" description="Basic and acidic residues" evidence="1">
    <location>
        <begin position="72"/>
        <end position="95"/>
    </location>
</feature>
<feature type="region of interest" description="Disordered" evidence="1">
    <location>
        <begin position="1720"/>
        <end position="1771"/>
    </location>
</feature>
<feature type="compositionally biased region" description="Basic and acidic residues" evidence="1">
    <location>
        <begin position="111"/>
        <end position="134"/>
    </location>
</feature>
<feature type="compositionally biased region" description="Low complexity" evidence="1">
    <location>
        <begin position="412"/>
        <end position="429"/>
    </location>
</feature>
<feature type="compositionally biased region" description="Low complexity" evidence="1">
    <location>
        <begin position="1284"/>
        <end position="1306"/>
    </location>
</feature>
<reference evidence="3 4" key="1">
    <citation type="journal article" date="2017" name="Gigascience">
        <title>Genome sequence of the small brown planthopper, Laodelphax striatellus.</title>
        <authorList>
            <person name="Zhu J."/>
            <person name="Jiang F."/>
            <person name="Wang X."/>
            <person name="Yang P."/>
            <person name="Bao Y."/>
            <person name="Zhao W."/>
            <person name="Wang W."/>
            <person name="Lu H."/>
            <person name="Wang Q."/>
            <person name="Cui N."/>
            <person name="Li J."/>
            <person name="Chen X."/>
            <person name="Luo L."/>
            <person name="Yu J."/>
            <person name="Kang L."/>
            <person name="Cui F."/>
        </authorList>
    </citation>
    <scope>NUCLEOTIDE SEQUENCE [LARGE SCALE GENOMIC DNA]</scope>
    <source>
        <strain evidence="3">Lst14</strain>
    </source>
</reference>
<evidence type="ECO:0000259" key="2">
    <source>
        <dbReference type="Pfam" id="PF10650"/>
    </source>
</evidence>
<dbReference type="Proteomes" id="UP000291343">
    <property type="component" value="Unassembled WGS sequence"/>
</dbReference>
<keyword evidence="4" id="KW-1185">Reference proteome</keyword>
<dbReference type="InParanoid" id="A0A482WNB3"/>
<feature type="region of interest" description="Disordered" evidence="1">
    <location>
        <begin position="1283"/>
        <end position="1386"/>
    </location>
</feature>
<dbReference type="InterPro" id="IPR019607">
    <property type="entry name" value="Putative_zinc-finger_domain"/>
</dbReference>
<feature type="compositionally biased region" description="Polar residues" evidence="1">
    <location>
        <begin position="1539"/>
        <end position="1562"/>
    </location>
</feature>
<name>A0A482WNB3_LAOST</name>
<evidence type="ECO:0000313" key="4">
    <source>
        <dbReference type="Proteomes" id="UP000291343"/>
    </source>
</evidence>
<feature type="compositionally biased region" description="Acidic residues" evidence="1">
    <location>
        <begin position="438"/>
        <end position="448"/>
    </location>
</feature>
<feature type="region of interest" description="Disordered" evidence="1">
    <location>
        <begin position="1405"/>
        <end position="1450"/>
    </location>
</feature>
<evidence type="ECO:0000313" key="3">
    <source>
        <dbReference type="EMBL" id="RZF34702.1"/>
    </source>
</evidence>
<protein>
    <recommendedName>
        <fullName evidence="2">Putative zinc-finger domain-containing protein</fullName>
    </recommendedName>
</protein>
<feature type="compositionally biased region" description="Basic and acidic residues" evidence="1">
    <location>
        <begin position="1340"/>
        <end position="1356"/>
    </location>
</feature>
<gene>
    <name evidence="3" type="ORF">LSTR_LSTR013861</name>
</gene>
<feature type="region of interest" description="Disordered" evidence="1">
    <location>
        <begin position="384"/>
        <end position="461"/>
    </location>
</feature>
<feature type="compositionally biased region" description="Basic and acidic residues" evidence="1">
    <location>
        <begin position="384"/>
        <end position="402"/>
    </location>
</feature>
<accession>A0A482WNB3</accession>
<comment type="caution">
    <text evidence="3">The sequence shown here is derived from an EMBL/GenBank/DDBJ whole genome shotgun (WGS) entry which is preliminary data.</text>
</comment>
<feature type="compositionally biased region" description="Basic residues" evidence="1">
    <location>
        <begin position="201"/>
        <end position="217"/>
    </location>
</feature>
<dbReference type="EMBL" id="QKKF02030691">
    <property type="protein sequence ID" value="RZF34702.1"/>
    <property type="molecule type" value="Genomic_DNA"/>
</dbReference>
<feature type="region of interest" description="Disordered" evidence="1">
    <location>
        <begin position="1528"/>
        <end position="1566"/>
    </location>
</feature>
<proteinExistence type="predicted"/>
<feature type="compositionally biased region" description="Basic and acidic residues" evidence="1">
    <location>
        <begin position="1751"/>
        <end position="1771"/>
    </location>
</feature>
<organism evidence="3 4">
    <name type="scientific">Laodelphax striatellus</name>
    <name type="common">Small brown planthopper</name>
    <name type="synonym">Delphax striatella</name>
    <dbReference type="NCBI Taxonomy" id="195883"/>
    <lineage>
        <taxon>Eukaryota</taxon>
        <taxon>Metazoa</taxon>
        <taxon>Ecdysozoa</taxon>
        <taxon>Arthropoda</taxon>
        <taxon>Hexapoda</taxon>
        <taxon>Insecta</taxon>
        <taxon>Pterygota</taxon>
        <taxon>Neoptera</taxon>
        <taxon>Paraneoptera</taxon>
        <taxon>Hemiptera</taxon>
        <taxon>Auchenorrhyncha</taxon>
        <taxon>Fulgoroidea</taxon>
        <taxon>Delphacidae</taxon>
        <taxon>Criomorphinae</taxon>
        <taxon>Laodelphax</taxon>
    </lineage>
</organism>
<feature type="compositionally biased region" description="Basic residues" evidence="1">
    <location>
        <begin position="135"/>
        <end position="159"/>
    </location>
</feature>
<feature type="compositionally biased region" description="Acidic residues" evidence="1">
    <location>
        <begin position="164"/>
        <end position="178"/>
    </location>
</feature>
<feature type="domain" description="Putative zinc-finger" evidence="2">
    <location>
        <begin position="1833"/>
        <end position="1851"/>
    </location>
</feature>